<feature type="transmembrane region" description="Helical" evidence="8">
    <location>
        <begin position="390"/>
        <end position="412"/>
    </location>
</feature>
<proteinExistence type="inferred from homology"/>
<organism evidence="11 12">
    <name type="scientific">Leifsonia kafniensis</name>
    <dbReference type="NCBI Taxonomy" id="475957"/>
    <lineage>
        <taxon>Bacteria</taxon>
        <taxon>Bacillati</taxon>
        <taxon>Actinomycetota</taxon>
        <taxon>Actinomycetes</taxon>
        <taxon>Micrococcales</taxon>
        <taxon>Microbacteriaceae</taxon>
        <taxon>Leifsonia</taxon>
    </lineage>
</organism>
<dbReference type="Proteomes" id="UP001501803">
    <property type="component" value="Unassembled WGS sequence"/>
</dbReference>
<evidence type="ECO:0000256" key="8">
    <source>
        <dbReference type="SAM" id="Phobius"/>
    </source>
</evidence>
<dbReference type="PANTHER" id="PTHR30572">
    <property type="entry name" value="MEMBRANE COMPONENT OF TRANSPORTER-RELATED"/>
    <property type="match status" value="1"/>
</dbReference>
<dbReference type="Pfam" id="PF12704">
    <property type="entry name" value="MacB_PCD"/>
    <property type="match status" value="1"/>
</dbReference>
<evidence type="ECO:0000256" key="5">
    <source>
        <dbReference type="ARBA" id="ARBA00023136"/>
    </source>
</evidence>
<keyword evidence="5 8" id="KW-0472">Membrane</keyword>
<feature type="domain" description="MacB-like periplasmic core" evidence="10">
    <location>
        <begin position="21"/>
        <end position="234"/>
    </location>
</feature>
<dbReference type="InterPro" id="IPR003838">
    <property type="entry name" value="ABC3_permease_C"/>
</dbReference>
<feature type="transmembrane region" description="Helical" evidence="8">
    <location>
        <begin position="21"/>
        <end position="45"/>
    </location>
</feature>
<evidence type="ECO:0000256" key="1">
    <source>
        <dbReference type="ARBA" id="ARBA00004651"/>
    </source>
</evidence>
<dbReference type="Pfam" id="PF02687">
    <property type="entry name" value="FtsX"/>
    <property type="match status" value="1"/>
</dbReference>
<protein>
    <submittedName>
        <fullName evidence="11">ABC transporter permease</fullName>
    </submittedName>
</protein>
<sequence length="429" mass="44087">MNPLDLVRTAIGNSFRSKLRTGLTVVAIFIGAFTLTITSAIGTGISNYINAQVTSIGAADVLTITKTTDASASSTSGPAKYKPNQATVNGGPPGVTIEPITADDLAVITATPGLSDVNPITRVTPTFIEFADNGKFVLTINPAATLTKADLAAGAQLSESSTQNEVMLPTSYLKNLGFASAESAIGEQVTIGVNDYQGIAHEVTATVVGVQNETLLGSGVGLNQHLTTELSTIQSIGRPAGLPIGYSVATARIASDSTSAQIDTIKKDLADQGFTAMTVADQIGSFETVINGIIGVLNAFAVIALIAAGFGIINTLLMSVQERTREIGLMKAMGMSGGKVYALFSMEAVFIGFLGSAIGALVAIIVGSVVSEALANTALSGLPGLHVMQFAPGSIAIIILVVMLIAFLAGTLPARRAARQNPIDALRYE</sequence>
<dbReference type="RefSeq" id="WP_345069393.1">
    <property type="nucleotide sequence ID" value="NZ_BAABCN010000016.1"/>
</dbReference>
<evidence type="ECO:0000256" key="3">
    <source>
        <dbReference type="ARBA" id="ARBA00022692"/>
    </source>
</evidence>
<evidence type="ECO:0000313" key="12">
    <source>
        <dbReference type="Proteomes" id="UP001501803"/>
    </source>
</evidence>
<accession>A0ABP7L1H7</accession>
<evidence type="ECO:0000256" key="4">
    <source>
        <dbReference type="ARBA" id="ARBA00022989"/>
    </source>
</evidence>
<dbReference type="EMBL" id="BAABCN010000016">
    <property type="protein sequence ID" value="GAA3892250.1"/>
    <property type="molecule type" value="Genomic_DNA"/>
</dbReference>
<keyword evidence="12" id="KW-1185">Reference proteome</keyword>
<comment type="similarity">
    <text evidence="6">Belongs to the ABC-4 integral membrane protein family.</text>
</comment>
<feature type="domain" description="ABC3 transporter permease C-terminal" evidence="9">
    <location>
        <begin position="299"/>
        <end position="422"/>
    </location>
</feature>
<dbReference type="PANTHER" id="PTHR30572:SF4">
    <property type="entry name" value="ABC TRANSPORTER PERMEASE YTRF"/>
    <property type="match status" value="1"/>
</dbReference>
<feature type="transmembrane region" description="Helical" evidence="8">
    <location>
        <begin position="293"/>
        <end position="320"/>
    </location>
</feature>
<evidence type="ECO:0000313" key="11">
    <source>
        <dbReference type="EMBL" id="GAA3892250.1"/>
    </source>
</evidence>
<keyword evidence="2" id="KW-1003">Cell membrane</keyword>
<feature type="region of interest" description="Disordered" evidence="7">
    <location>
        <begin position="71"/>
        <end position="92"/>
    </location>
</feature>
<evidence type="ECO:0000256" key="2">
    <source>
        <dbReference type="ARBA" id="ARBA00022475"/>
    </source>
</evidence>
<evidence type="ECO:0000259" key="10">
    <source>
        <dbReference type="Pfam" id="PF12704"/>
    </source>
</evidence>
<dbReference type="InterPro" id="IPR025857">
    <property type="entry name" value="MacB_PCD"/>
</dbReference>
<feature type="transmembrane region" description="Helical" evidence="8">
    <location>
        <begin position="341"/>
        <end position="370"/>
    </location>
</feature>
<name>A0ABP7L1H7_9MICO</name>
<dbReference type="InterPro" id="IPR050250">
    <property type="entry name" value="Macrolide_Exporter_MacB"/>
</dbReference>
<keyword evidence="3 8" id="KW-0812">Transmembrane</keyword>
<evidence type="ECO:0000256" key="7">
    <source>
        <dbReference type="SAM" id="MobiDB-lite"/>
    </source>
</evidence>
<gene>
    <name evidence="11" type="ORF">GCM10022381_37470</name>
</gene>
<comment type="subcellular location">
    <subcellularLocation>
        <location evidence="1">Cell membrane</location>
        <topology evidence="1">Multi-pass membrane protein</topology>
    </subcellularLocation>
</comment>
<evidence type="ECO:0000256" key="6">
    <source>
        <dbReference type="ARBA" id="ARBA00038076"/>
    </source>
</evidence>
<reference evidence="12" key="1">
    <citation type="journal article" date="2019" name="Int. J. Syst. Evol. Microbiol.">
        <title>The Global Catalogue of Microorganisms (GCM) 10K type strain sequencing project: providing services to taxonomists for standard genome sequencing and annotation.</title>
        <authorList>
            <consortium name="The Broad Institute Genomics Platform"/>
            <consortium name="The Broad Institute Genome Sequencing Center for Infectious Disease"/>
            <person name="Wu L."/>
            <person name="Ma J."/>
        </authorList>
    </citation>
    <scope>NUCLEOTIDE SEQUENCE [LARGE SCALE GENOMIC DNA]</scope>
    <source>
        <strain evidence="12">JCM 17021</strain>
    </source>
</reference>
<evidence type="ECO:0000259" key="9">
    <source>
        <dbReference type="Pfam" id="PF02687"/>
    </source>
</evidence>
<comment type="caution">
    <text evidence="11">The sequence shown here is derived from an EMBL/GenBank/DDBJ whole genome shotgun (WGS) entry which is preliminary data.</text>
</comment>
<keyword evidence="4 8" id="KW-1133">Transmembrane helix</keyword>